<organism evidence="1 2">
    <name type="scientific">Mesorhizobium ventifaucium</name>
    <dbReference type="NCBI Taxonomy" id="666020"/>
    <lineage>
        <taxon>Bacteria</taxon>
        <taxon>Pseudomonadati</taxon>
        <taxon>Pseudomonadota</taxon>
        <taxon>Alphaproteobacteria</taxon>
        <taxon>Hyphomicrobiales</taxon>
        <taxon>Phyllobacteriaceae</taxon>
        <taxon>Mesorhizobium</taxon>
    </lineage>
</organism>
<dbReference type="Proteomes" id="UP001152604">
    <property type="component" value="Unassembled WGS sequence"/>
</dbReference>
<dbReference type="EMBL" id="CAKXZS010000005">
    <property type="protein sequence ID" value="CAH2395586.1"/>
    <property type="molecule type" value="Genomic_DNA"/>
</dbReference>
<accession>A0ABM9DG92</accession>
<evidence type="ECO:0000313" key="1">
    <source>
        <dbReference type="EMBL" id="CAH2395586.1"/>
    </source>
</evidence>
<gene>
    <name evidence="1" type="ORF">MES4922_130022</name>
</gene>
<evidence type="ECO:0008006" key="3">
    <source>
        <dbReference type="Google" id="ProtNLM"/>
    </source>
</evidence>
<sequence length="67" mass="7143">MRNEVCSFVDKADRFAGLRQQDLSVVEKPPTIAPIGAGSPPEKANLLPEVVIPCFLTAAMLLICASC</sequence>
<protein>
    <recommendedName>
        <fullName evidence="3">Propionyl-coenzyme A carboxylase alpha polypeptide</fullName>
    </recommendedName>
</protein>
<name>A0ABM9DG92_9HYPH</name>
<comment type="caution">
    <text evidence="1">The sequence shown here is derived from an EMBL/GenBank/DDBJ whole genome shotgun (WGS) entry which is preliminary data.</text>
</comment>
<proteinExistence type="predicted"/>
<keyword evidence="2" id="KW-1185">Reference proteome</keyword>
<evidence type="ECO:0000313" key="2">
    <source>
        <dbReference type="Proteomes" id="UP001152604"/>
    </source>
</evidence>
<reference evidence="1" key="1">
    <citation type="submission" date="2022-03" db="EMBL/GenBank/DDBJ databases">
        <authorList>
            <person name="Brunel B."/>
        </authorList>
    </citation>
    <scope>NUCLEOTIDE SEQUENCE</scope>
    <source>
        <strain evidence="1">STM4922sample</strain>
    </source>
</reference>